<evidence type="ECO:0000313" key="2">
    <source>
        <dbReference type="Proteomes" id="UP000616608"/>
    </source>
</evidence>
<keyword evidence="2" id="KW-1185">Reference proteome</keyword>
<gene>
    <name evidence="1" type="ORF">GCM10007425_29580</name>
</gene>
<sequence length="335" mass="38078">MEARRTKVNIIYQGKDITTELEEYLTNFSFEDAEGTADTIQIDLQDRHGKWHGPWLPRKNDKIKAMVEILNNTDANSKEKLDCGIFYVDDSSYSGPPDKVSIKAIAIPLPEGGKDEKNSRVWENVMLSQVAGDIAKSAGLKLIFDATDHLYDRVVQDQETDLSFIKKRALKEGVAIKVTGEYLVLYEQKKYENKSPILTITKGADEIKDYSFKEDSNEKGYKKIEITYFDSNKKKNLKYTYDVPGVAEGPTFKSNERAKNLAEAKRFATNIAREKNKREKTGSITLKGNPKMLTGYTVQIKGFAKFDGKYFIEKTNHDITGGYTTKISLREVLKY</sequence>
<accession>A0A917LJ91</accession>
<protein>
    <submittedName>
        <fullName evidence="1">Late control protein D</fullName>
    </submittedName>
</protein>
<comment type="caution">
    <text evidence="1">The sequence shown here is derived from an EMBL/GenBank/DDBJ whole genome shotgun (WGS) entry which is preliminary data.</text>
</comment>
<dbReference type="EMBL" id="BMJT01000013">
    <property type="protein sequence ID" value="GGG32981.1"/>
    <property type="molecule type" value="Genomic_DNA"/>
</dbReference>
<reference evidence="1" key="1">
    <citation type="journal article" date="2014" name="Int. J. Syst. Evol. Microbiol.">
        <title>Complete genome sequence of Corynebacterium casei LMG S-19264T (=DSM 44701T), isolated from a smear-ripened cheese.</title>
        <authorList>
            <consortium name="US DOE Joint Genome Institute (JGI-PGF)"/>
            <person name="Walter F."/>
            <person name="Albersmeier A."/>
            <person name="Kalinowski J."/>
            <person name="Ruckert C."/>
        </authorList>
    </citation>
    <scope>NUCLEOTIDE SEQUENCE</scope>
    <source>
        <strain evidence="1">CGMCC 1.15760</strain>
    </source>
</reference>
<reference evidence="1" key="2">
    <citation type="submission" date="2020-09" db="EMBL/GenBank/DDBJ databases">
        <authorList>
            <person name="Sun Q."/>
            <person name="Zhou Y."/>
        </authorList>
    </citation>
    <scope>NUCLEOTIDE SEQUENCE</scope>
    <source>
        <strain evidence="1">CGMCC 1.15760</strain>
    </source>
</reference>
<evidence type="ECO:0000313" key="1">
    <source>
        <dbReference type="EMBL" id="GGG32981.1"/>
    </source>
</evidence>
<dbReference type="RefSeq" id="WP_188615844.1">
    <property type="nucleotide sequence ID" value="NZ_BMJT01000013.1"/>
</dbReference>
<dbReference type="Proteomes" id="UP000616608">
    <property type="component" value="Unassembled WGS sequence"/>
</dbReference>
<dbReference type="AlphaFoldDB" id="A0A917LJ91"/>
<dbReference type="Pfam" id="PF05954">
    <property type="entry name" value="Phage_GPD"/>
    <property type="match status" value="1"/>
</dbReference>
<dbReference type="SUPFAM" id="SSF69279">
    <property type="entry name" value="Phage tail proteins"/>
    <property type="match status" value="1"/>
</dbReference>
<proteinExistence type="predicted"/>
<organism evidence="1 2">
    <name type="scientific">Lysinibacillus alkalisoli</name>
    <dbReference type="NCBI Taxonomy" id="1911548"/>
    <lineage>
        <taxon>Bacteria</taxon>
        <taxon>Bacillati</taxon>
        <taxon>Bacillota</taxon>
        <taxon>Bacilli</taxon>
        <taxon>Bacillales</taxon>
        <taxon>Bacillaceae</taxon>
        <taxon>Lysinibacillus</taxon>
    </lineage>
</organism>
<name>A0A917LJ91_9BACI</name>